<dbReference type="EMBL" id="QHCS01000004">
    <property type="protein sequence ID" value="RHX84810.1"/>
    <property type="molecule type" value="Genomic_DNA"/>
</dbReference>
<protein>
    <submittedName>
        <fullName evidence="1">Uncharacterized protein</fullName>
    </submittedName>
</protein>
<proteinExistence type="predicted"/>
<evidence type="ECO:0000313" key="1">
    <source>
        <dbReference type="EMBL" id="RHX84810.1"/>
    </source>
</evidence>
<sequence length="70" mass="8211">MLTILVFFQFGSENECLKLQEKRKKFESLPAGNWLKRGNRLESIHRCKNENRLLVTLKVKLIVFGFETAV</sequence>
<evidence type="ECO:0000313" key="2">
    <source>
        <dbReference type="Proteomes" id="UP000266669"/>
    </source>
</evidence>
<gene>
    <name evidence="1" type="ORF">DLM78_15325</name>
</gene>
<name>A0A8B3CNH3_9LEPT</name>
<organism evidence="1 2">
    <name type="scientific">Leptospira stimsonii</name>
    <dbReference type="NCBI Taxonomy" id="2202203"/>
    <lineage>
        <taxon>Bacteria</taxon>
        <taxon>Pseudomonadati</taxon>
        <taxon>Spirochaetota</taxon>
        <taxon>Spirochaetia</taxon>
        <taxon>Leptospirales</taxon>
        <taxon>Leptospiraceae</taxon>
        <taxon>Leptospira</taxon>
    </lineage>
</organism>
<comment type="caution">
    <text evidence="1">The sequence shown here is derived from an EMBL/GenBank/DDBJ whole genome shotgun (WGS) entry which is preliminary data.</text>
</comment>
<reference evidence="2" key="1">
    <citation type="submission" date="2018-05" db="EMBL/GenBank/DDBJ databases">
        <title>Leptospira yasudae sp. nov. and Leptospira stimsonii sp. nov., two pathogenic species of the genus Leptospira isolated from environmental sources.</title>
        <authorList>
            <person name="Casanovas-Massana A."/>
            <person name="Hamond C."/>
            <person name="Santos L.A."/>
            <person name="Hacker K.P."/>
            <person name="Balassiano I."/>
            <person name="Medeiros M.A."/>
            <person name="Reis M.G."/>
            <person name="Ko A.I."/>
            <person name="Wunder E.A."/>
        </authorList>
    </citation>
    <scope>NUCLEOTIDE SEQUENCE [LARGE SCALE GENOMIC DNA]</scope>
    <source>
        <strain evidence="2">AMB6-RJ</strain>
    </source>
</reference>
<dbReference type="AlphaFoldDB" id="A0A8B3CNH3"/>
<accession>A0A8B3CNH3</accession>
<dbReference type="Proteomes" id="UP000266669">
    <property type="component" value="Unassembled WGS sequence"/>
</dbReference>